<dbReference type="EMBL" id="NIZW01000009">
    <property type="protein sequence ID" value="PHQ34771.1"/>
    <property type="molecule type" value="Genomic_DNA"/>
</dbReference>
<dbReference type="GO" id="GO:0006355">
    <property type="term" value="P:regulation of DNA-templated transcription"/>
    <property type="evidence" value="ECO:0007669"/>
    <property type="project" value="InterPro"/>
</dbReference>
<name>A0A2G1W6Y7_9BACT</name>
<protein>
    <recommendedName>
        <fullName evidence="1">HTH merR-type domain-containing protein</fullName>
    </recommendedName>
</protein>
<dbReference type="AlphaFoldDB" id="A0A2G1W6Y7"/>
<dbReference type="InterPro" id="IPR000551">
    <property type="entry name" value="MerR-type_HTH_dom"/>
</dbReference>
<dbReference type="InterPro" id="IPR009061">
    <property type="entry name" value="DNA-bd_dom_put_sf"/>
</dbReference>
<proteinExistence type="predicted"/>
<reference evidence="2 3" key="1">
    <citation type="submission" date="2017-06" db="EMBL/GenBank/DDBJ databases">
        <title>Description of Rhodopirellula bahusiensis sp. nov.</title>
        <authorList>
            <person name="Kizina J."/>
            <person name="Harder J."/>
        </authorList>
    </citation>
    <scope>NUCLEOTIDE SEQUENCE [LARGE SCALE GENOMIC DNA]</scope>
    <source>
        <strain evidence="2 3">SWK21</strain>
    </source>
</reference>
<dbReference type="SUPFAM" id="SSF46955">
    <property type="entry name" value="Putative DNA-binding domain"/>
    <property type="match status" value="1"/>
</dbReference>
<dbReference type="GeneID" id="90609011"/>
<evidence type="ECO:0000313" key="2">
    <source>
        <dbReference type="EMBL" id="PHQ34771.1"/>
    </source>
</evidence>
<evidence type="ECO:0000259" key="1">
    <source>
        <dbReference type="Pfam" id="PF13411"/>
    </source>
</evidence>
<organism evidence="2 3">
    <name type="scientific">Rhodopirellula bahusiensis</name>
    <dbReference type="NCBI Taxonomy" id="2014065"/>
    <lineage>
        <taxon>Bacteria</taxon>
        <taxon>Pseudomonadati</taxon>
        <taxon>Planctomycetota</taxon>
        <taxon>Planctomycetia</taxon>
        <taxon>Pirellulales</taxon>
        <taxon>Pirellulaceae</taxon>
        <taxon>Rhodopirellula</taxon>
    </lineage>
</organism>
<keyword evidence="3" id="KW-1185">Reference proteome</keyword>
<sequence length="104" mass="11894">MNDDESRRALRQLEQTLGIEFLLNSLPQEHVKRALQLRSIADLAAELGVPYETLRSWITNGRVPKPEVQLHKRAYFSPEQALAIKVIVTGQRKNKNLTYKPKTG</sequence>
<comment type="caution">
    <text evidence="2">The sequence shown here is derived from an EMBL/GenBank/DDBJ whole genome shotgun (WGS) entry which is preliminary data.</text>
</comment>
<dbReference type="RefSeq" id="WP_099261076.1">
    <property type="nucleotide sequence ID" value="NZ_NIZW01000009.1"/>
</dbReference>
<accession>A0A2G1W6Y7</accession>
<dbReference type="Pfam" id="PF13411">
    <property type="entry name" value="MerR_1"/>
    <property type="match status" value="1"/>
</dbReference>
<gene>
    <name evidence="2" type="ORF">CEE69_12905</name>
</gene>
<dbReference type="GO" id="GO:0003677">
    <property type="term" value="F:DNA binding"/>
    <property type="evidence" value="ECO:0007669"/>
    <property type="project" value="InterPro"/>
</dbReference>
<dbReference type="Proteomes" id="UP000225740">
    <property type="component" value="Unassembled WGS sequence"/>
</dbReference>
<dbReference type="Gene3D" id="1.10.1660.10">
    <property type="match status" value="1"/>
</dbReference>
<dbReference type="OrthoDB" id="6315255at2"/>
<feature type="domain" description="HTH merR-type" evidence="1">
    <location>
        <begin position="39"/>
        <end position="89"/>
    </location>
</feature>
<evidence type="ECO:0000313" key="3">
    <source>
        <dbReference type="Proteomes" id="UP000225740"/>
    </source>
</evidence>